<dbReference type="InParanoid" id="A0A2P5AY04"/>
<comment type="caution">
    <text evidence="2">The sequence shown here is derived from an EMBL/GenBank/DDBJ whole genome shotgun (WGS) entry which is preliminary data.</text>
</comment>
<evidence type="ECO:0000256" key="1">
    <source>
        <dbReference type="SAM" id="MobiDB-lite"/>
    </source>
</evidence>
<dbReference type="Pfam" id="PF14223">
    <property type="entry name" value="Retrotran_gag_2"/>
    <property type="match status" value="1"/>
</dbReference>
<dbReference type="PANTHER" id="PTHR47481">
    <property type="match status" value="1"/>
</dbReference>
<evidence type="ECO:0008006" key="4">
    <source>
        <dbReference type="Google" id="ProtNLM"/>
    </source>
</evidence>
<evidence type="ECO:0000313" key="2">
    <source>
        <dbReference type="EMBL" id="PON41419.1"/>
    </source>
</evidence>
<protein>
    <recommendedName>
        <fullName evidence="4">Zinc finger, CCHC-type</fullName>
    </recommendedName>
</protein>
<feature type="region of interest" description="Disordered" evidence="1">
    <location>
        <begin position="122"/>
        <end position="157"/>
    </location>
</feature>
<dbReference type="OrthoDB" id="1845088at2759"/>
<dbReference type="Proteomes" id="UP000237000">
    <property type="component" value="Unassembled WGS sequence"/>
</dbReference>
<gene>
    <name evidence="2" type="ORF">TorRG33x02_338080</name>
</gene>
<evidence type="ECO:0000313" key="3">
    <source>
        <dbReference type="Proteomes" id="UP000237000"/>
    </source>
</evidence>
<name>A0A2P5AY04_TREOI</name>
<sequence>MVDTIQAQTVGYHTASDVWQAVGTIFGSQSKAKIMQYKLQLQTLKKGGMSMREYLLKMKSAADVLASAGHVVSEEDQILYVLARLGIEYDSVVVSITSCPEPYTLTDLGALLLAQEGRIEQHSATTDGTNPSVNLAFQTQPPNGQKPNSGSNSYGKNQLSPHFSNNCGRGRGNCGGRRSWNGEPHVQCQLCGKFGHTVLRCYYRFDQNFFGFNNNNCSDLGPLLSSPTNTSHANMSTMVATPDTFFDCPATSSLTLEPPIM</sequence>
<dbReference type="EMBL" id="JXTC01000661">
    <property type="protein sequence ID" value="PON41419.1"/>
    <property type="molecule type" value="Genomic_DNA"/>
</dbReference>
<dbReference type="AlphaFoldDB" id="A0A2P5AY04"/>
<organism evidence="2 3">
    <name type="scientific">Trema orientale</name>
    <name type="common">Charcoal tree</name>
    <name type="synonym">Celtis orientalis</name>
    <dbReference type="NCBI Taxonomy" id="63057"/>
    <lineage>
        <taxon>Eukaryota</taxon>
        <taxon>Viridiplantae</taxon>
        <taxon>Streptophyta</taxon>
        <taxon>Embryophyta</taxon>
        <taxon>Tracheophyta</taxon>
        <taxon>Spermatophyta</taxon>
        <taxon>Magnoliopsida</taxon>
        <taxon>eudicotyledons</taxon>
        <taxon>Gunneridae</taxon>
        <taxon>Pentapetalae</taxon>
        <taxon>rosids</taxon>
        <taxon>fabids</taxon>
        <taxon>Rosales</taxon>
        <taxon>Cannabaceae</taxon>
        <taxon>Trema</taxon>
    </lineage>
</organism>
<proteinExistence type="predicted"/>
<reference evidence="3" key="1">
    <citation type="submission" date="2016-06" db="EMBL/GenBank/DDBJ databases">
        <title>Parallel loss of symbiosis genes in relatives of nitrogen-fixing non-legume Parasponia.</title>
        <authorList>
            <person name="Van Velzen R."/>
            <person name="Holmer R."/>
            <person name="Bu F."/>
            <person name="Rutten L."/>
            <person name="Van Zeijl A."/>
            <person name="Liu W."/>
            <person name="Santuari L."/>
            <person name="Cao Q."/>
            <person name="Sharma T."/>
            <person name="Shen D."/>
            <person name="Roswanjaya Y."/>
            <person name="Wardhani T."/>
            <person name="Kalhor M.S."/>
            <person name="Jansen J."/>
            <person name="Van den Hoogen J."/>
            <person name="Gungor B."/>
            <person name="Hartog M."/>
            <person name="Hontelez J."/>
            <person name="Verver J."/>
            <person name="Yang W.-C."/>
            <person name="Schijlen E."/>
            <person name="Repin R."/>
            <person name="Schilthuizen M."/>
            <person name="Schranz E."/>
            <person name="Heidstra R."/>
            <person name="Miyata K."/>
            <person name="Fedorova E."/>
            <person name="Kohlen W."/>
            <person name="Bisseling T."/>
            <person name="Smit S."/>
            <person name="Geurts R."/>
        </authorList>
    </citation>
    <scope>NUCLEOTIDE SEQUENCE [LARGE SCALE GENOMIC DNA]</scope>
    <source>
        <strain evidence="3">cv. RG33-2</strain>
    </source>
</reference>
<dbReference type="STRING" id="63057.A0A2P5AY04"/>
<keyword evidence="3" id="KW-1185">Reference proteome</keyword>
<accession>A0A2P5AY04</accession>
<dbReference type="PANTHER" id="PTHR47481:SF22">
    <property type="entry name" value="RETROTRANSPOSON GAG DOMAIN-CONTAINING PROTEIN"/>
    <property type="match status" value="1"/>
</dbReference>